<dbReference type="InterPro" id="IPR002797">
    <property type="entry name" value="Polysacc_synth"/>
</dbReference>
<keyword evidence="2" id="KW-1003">Cell membrane</keyword>
<dbReference type="PANTHER" id="PTHR30250">
    <property type="entry name" value="PST FAMILY PREDICTED COLANIC ACID TRANSPORTER"/>
    <property type="match status" value="1"/>
</dbReference>
<dbReference type="PANTHER" id="PTHR30250:SF11">
    <property type="entry name" value="O-ANTIGEN TRANSPORTER-RELATED"/>
    <property type="match status" value="1"/>
</dbReference>
<dbReference type="AlphaFoldDB" id="A0A2V3Q044"/>
<feature type="transmembrane region" description="Helical" evidence="6">
    <location>
        <begin position="48"/>
        <end position="70"/>
    </location>
</feature>
<evidence type="ECO:0000256" key="4">
    <source>
        <dbReference type="ARBA" id="ARBA00022989"/>
    </source>
</evidence>
<feature type="transmembrane region" description="Helical" evidence="6">
    <location>
        <begin position="402"/>
        <end position="422"/>
    </location>
</feature>
<protein>
    <submittedName>
        <fullName evidence="7">O-antigen/teichoic acid export membrane protein</fullName>
    </submittedName>
</protein>
<feature type="transmembrane region" description="Helical" evidence="6">
    <location>
        <begin position="232"/>
        <end position="249"/>
    </location>
</feature>
<evidence type="ECO:0000256" key="5">
    <source>
        <dbReference type="ARBA" id="ARBA00023136"/>
    </source>
</evidence>
<feature type="transmembrane region" description="Helical" evidence="6">
    <location>
        <begin position="351"/>
        <end position="369"/>
    </location>
</feature>
<feature type="transmembrane region" description="Helical" evidence="6">
    <location>
        <begin position="312"/>
        <end position="331"/>
    </location>
</feature>
<keyword evidence="8" id="KW-1185">Reference proteome</keyword>
<feature type="transmembrane region" description="Helical" evidence="6">
    <location>
        <begin position="119"/>
        <end position="140"/>
    </location>
</feature>
<evidence type="ECO:0000256" key="6">
    <source>
        <dbReference type="SAM" id="Phobius"/>
    </source>
</evidence>
<feature type="transmembrane region" description="Helical" evidence="6">
    <location>
        <begin position="152"/>
        <end position="170"/>
    </location>
</feature>
<organism evidence="7 8">
    <name type="scientific">Dysgonomonas alginatilytica</name>
    <dbReference type="NCBI Taxonomy" id="1605892"/>
    <lineage>
        <taxon>Bacteria</taxon>
        <taxon>Pseudomonadati</taxon>
        <taxon>Bacteroidota</taxon>
        <taxon>Bacteroidia</taxon>
        <taxon>Bacteroidales</taxon>
        <taxon>Dysgonomonadaceae</taxon>
        <taxon>Dysgonomonas</taxon>
    </lineage>
</organism>
<dbReference type="OrthoDB" id="9814608at2"/>
<dbReference type="InterPro" id="IPR050833">
    <property type="entry name" value="Poly_Biosynth_Transport"/>
</dbReference>
<sequence>MAGGMKSLAKDTAIYGLSSILGKFIGWCLVPIYTRVLTTGEFGVMTNVYAYTALLAVILTYGMETGFFRFMNKGDDEPMKVYSTTLLSIALTSILFVVFCFTFLNPIADFLDYAHHPDYIAIMAVVVGIDTIMTIPFAYLRYKKRPIRFATLRLSSIFITIVFTIFFLIICPKIHAVNPSLIAWFYSPSYKEGYVFVANLIGSAITFIFLIPELRGFKYVIDTDLLKRMLKYCFPLLILGIAGMLNQTVDKIIYPFLFDDKVEAFRQLGIYSACSRVAIIMMMFTQAFRFAYEPFIFAKNKDANNDKAYTEAMKYFIIFSLIIFLGVMFYMDIIKHFIGKDFYEGLNVVSIVMMGYILFGIYFNLSFWYKMVDKTYFGAVFSIAGCVITIVLNIIFVPIYGYIASAWATLICNLIMMLLSYYFERKYRPLPYDFKSIGLYFGLAIVLYGVSCYARFDTEALRLIFNTVLFAIFFFVLIKRDLPLSEIPVIGKIVKRK</sequence>
<evidence type="ECO:0000313" key="7">
    <source>
        <dbReference type="EMBL" id="PXV68145.1"/>
    </source>
</evidence>
<comment type="subcellular location">
    <subcellularLocation>
        <location evidence="1">Cell membrane</location>
        <topology evidence="1">Multi-pass membrane protein</topology>
    </subcellularLocation>
</comment>
<reference evidence="7 8" key="1">
    <citation type="submission" date="2018-03" db="EMBL/GenBank/DDBJ databases">
        <title>Genomic Encyclopedia of Archaeal and Bacterial Type Strains, Phase II (KMG-II): from individual species to whole genera.</title>
        <authorList>
            <person name="Goeker M."/>
        </authorList>
    </citation>
    <scope>NUCLEOTIDE SEQUENCE [LARGE SCALE GENOMIC DNA]</scope>
    <source>
        <strain evidence="7 8">DSM 100214</strain>
    </source>
</reference>
<accession>A0A2V3Q044</accession>
<evidence type="ECO:0000256" key="3">
    <source>
        <dbReference type="ARBA" id="ARBA00022692"/>
    </source>
</evidence>
<name>A0A2V3Q044_9BACT</name>
<keyword evidence="4 6" id="KW-1133">Transmembrane helix</keyword>
<feature type="transmembrane region" description="Helical" evidence="6">
    <location>
        <begin position="434"/>
        <end position="454"/>
    </location>
</feature>
<feature type="transmembrane region" description="Helical" evidence="6">
    <location>
        <begin position="460"/>
        <end position="478"/>
    </location>
</feature>
<feature type="transmembrane region" description="Helical" evidence="6">
    <location>
        <begin position="193"/>
        <end position="211"/>
    </location>
</feature>
<feature type="transmembrane region" description="Helical" evidence="6">
    <location>
        <begin position="12"/>
        <end position="33"/>
    </location>
</feature>
<keyword evidence="5 6" id="KW-0472">Membrane</keyword>
<dbReference type="Proteomes" id="UP000247973">
    <property type="component" value="Unassembled WGS sequence"/>
</dbReference>
<feature type="transmembrane region" description="Helical" evidence="6">
    <location>
        <begin position="82"/>
        <end position="107"/>
    </location>
</feature>
<gene>
    <name evidence="7" type="ORF">CLV62_102177</name>
</gene>
<dbReference type="EMBL" id="QICL01000002">
    <property type="protein sequence ID" value="PXV68145.1"/>
    <property type="molecule type" value="Genomic_DNA"/>
</dbReference>
<dbReference type="GO" id="GO:0005886">
    <property type="term" value="C:plasma membrane"/>
    <property type="evidence" value="ECO:0007669"/>
    <property type="project" value="UniProtKB-SubCell"/>
</dbReference>
<evidence type="ECO:0000313" key="8">
    <source>
        <dbReference type="Proteomes" id="UP000247973"/>
    </source>
</evidence>
<feature type="transmembrane region" description="Helical" evidence="6">
    <location>
        <begin position="269"/>
        <end position="292"/>
    </location>
</feature>
<feature type="transmembrane region" description="Helical" evidence="6">
    <location>
        <begin position="376"/>
        <end position="396"/>
    </location>
</feature>
<dbReference type="Pfam" id="PF01943">
    <property type="entry name" value="Polysacc_synt"/>
    <property type="match status" value="1"/>
</dbReference>
<proteinExistence type="predicted"/>
<evidence type="ECO:0000256" key="1">
    <source>
        <dbReference type="ARBA" id="ARBA00004651"/>
    </source>
</evidence>
<comment type="caution">
    <text evidence="7">The sequence shown here is derived from an EMBL/GenBank/DDBJ whole genome shotgun (WGS) entry which is preliminary data.</text>
</comment>
<evidence type="ECO:0000256" key="2">
    <source>
        <dbReference type="ARBA" id="ARBA00022475"/>
    </source>
</evidence>
<dbReference type="RefSeq" id="WP_110309429.1">
    <property type="nucleotide sequence ID" value="NZ_QICL01000002.1"/>
</dbReference>
<keyword evidence="3 6" id="KW-0812">Transmembrane</keyword>